<evidence type="ECO:0000256" key="4">
    <source>
        <dbReference type="SAM" id="MobiDB-lite"/>
    </source>
</evidence>
<organism evidence="6 7">
    <name type="scientific">Aspergillus leporis</name>
    <dbReference type="NCBI Taxonomy" id="41062"/>
    <lineage>
        <taxon>Eukaryota</taxon>
        <taxon>Fungi</taxon>
        <taxon>Dikarya</taxon>
        <taxon>Ascomycota</taxon>
        <taxon>Pezizomycotina</taxon>
        <taxon>Eurotiomycetes</taxon>
        <taxon>Eurotiomycetidae</taxon>
        <taxon>Eurotiales</taxon>
        <taxon>Aspergillaceae</taxon>
        <taxon>Aspergillus</taxon>
        <taxon>Aspergillus subgen. Circumdati</taxon>
    </lineage>
</organism>
<evidence type="ECO:0000313" key="7">
    <source>
        <dbReference type="Proteomes" id="UP000326565"/>
    </source>
</evidence>
<keyword evidence="7" id="KW-1185">Reference proteome</keyword>
<evidence type="ECO:0000259" key="5">
    <source>
        <dbReference type="PROSITE" id="PS51279"/>
    </source>
</evidence>
<evidence type="ECO:0000256" key="2">
    <source>
        <dbReference type="ARBA" id="ARBA00019138"/>
    </source>
</evidence>
<comment type="similarity">
    <text evidence="1 3">Belongs to the SWC5 family.</text>
</comment>
<keyword evidence="3" id="KW-0010">Activator</keyword>
<dbReference type="AlphaFoldDB" id="A0A5N5WR44"/>
<feature type="region of interest" description="Disordered" evidence="4">
    <location>
        <begin position="244"/>
        <end position="293"/>
    </location>
</feature>
<dbReference type="OrthoDB" id="445677at2759"/>
<dbReference type="InterPro" id="IPR011421">
    <property type="entry name" value="BCNT-C"/>
</dbReference>
<name>A0A5N5WR44_9EURO</name>
<dbReference type="Pfam" id="PF07572">
    <property type="entry name" value="BCNT"/>
    <property type="match status" value="1"/>
</dbReference>
<keyword evidence="3" id="KW-0805">Transcription regulation</keyword>
<evidence type="ECO:0000256" key="1">
    <source>
        <dbReference type="ARBA" id="ARBA00010465"/>
    </source>
</evidence>
<feature type="region of interest" description="Disordered" evidence="4">
    <location>
        <begin position="148"/>
        <end position="194"/>
    </location>
</feature>
<feature type="compositionally biased region" description="Basic and acidic residues" evidence="4">
    <location>
        <begin position="170"/>
        <end position="189"/>
    </location>
</feature>
<comment type="subunit">
    <text evidence="3">Component of the SWR1 chromatin remodeling complex.</text>
</comment>
<dbReference type="GO" id="GO:0005634">
    <property type="term" value="C:nucleus"/>
    <property type="evidence" value="ECO:0007669"/>
    <property type="project" value="UniProtKB-SubCell"/>
</dbReference>
<feature type="compositionally biased region" description="Basic residues" evidence="4">
    <location>
        <begin position="248"/>
        <end position="257"/>
    </location>
</feature>
<feature type="domain" description="BCNT-C" evidence="5">
    <location>
        <begin position="271"/>
        <end position="350"/>
    </location>
</feature>
<feature type="compositionally biased region" description="Basic residues" evidence="4">
    <location>
        <begin position="77"/>
        <end position="92"/>
    </location>
</feature>
<dbReference type="InterPro" id="IPR027124">
    <property type="entry name" value="Swc5/CFDP1/2"/>
</dbReference>
<feature type="compositionally biased region" description="Acidic residues" evidence="4">
    <location>
        <begin position="11"/>
        <end position="47"/>
    </location>
</feature>
<keyword evidence="3" id="KW-0804">Transcription</keyword>
<keyword evidence="3" id="KW-0539">Nucleus</keyword>
<dbReference type="Proteomes" id="UP000326565">
    <property type="component" value="Unassembled WGS sequence"/>
</dbReference>
<dbReference type="PROSITE" id="PS51279">
    <property type="entry name" value="BCNT_C"/>
    <property type="match status" value="1"/>
</dbReference>
<feature type="compositionally biased region" description="Acidic residues" evidence="4">
    <location>
        <begin position="96"/>
        <end position="109"/>
    </location>
</feature>
<feature type="region of interest" description="Disordered" evidence="4">
    <location>
        <begin position="1"/>
        <end position="118"/>
    </location>
</feature>
<accession>A0A5N5WR44</accession>
<dbReference type="PANTHER" id="PTHR48295:SF1">
    <property type="entry name" value="SWR1-COMPLEX PROTEIN 5"/>
    <property type="match status" value="1"/>
</dbReference>
<dbReference type="GO" id="GO:0006325">
    <property type="term" value="P:chromatin organization"/>
    <property type="evidence" value="ECO:0007669"/>
    <property type="project" value="UniProtKB-KW"/>
</dbReference>
<proteinExistence type="inferred from homology"/>
<sequence length="350" mass="39314">MSVDSATAPDLDIDDEQYDSADDEDFQIDAAQDDAEITSSDSDEETAEPASKRPKTGKKEPEQKDKELDSGDEATIKKAKAKKEKKQKGKKSGKVDEEEDDVDFDDEEGGPGGFVRTRAMRMQIQEERKPLAKIDGATVDVDALWARMNATDTGHPSQAENKDGTPANGDKQDTEMRDSETRAVEDKRQPSQFSEEMVKIKRTYKFAGEWITEEKVVPKDSAEAKLYMANEKDIETVTAMNTENAVHARMRRPLRKTSRFDPNPTGSIKKSWEKQPTAETTGEENARGPKINTVEKSRLDWASYVDQAGIKDELRTHSKAKEGFLGRMDFLDRVGAKQDEERRNARLKGM</sequence>
<feature type="compositionally biased region" description="Polar residues" evidence="4">
    <location>
        <begin position="150"/>
        <end position="159"/>
    </location>
</feature>
<reference evidence="6 7" key="1">
    <citation type="submission" date="2019-04" db="EMBL/GenBank/DDBJ databases">
        <title>Friends and foes A comparative genomics study of 23 Aspergillus species from section Flavi.</title>
        <authorList>
            <consortium name="DOE Joint Genome Institute"/>
            <person name="Kjaerbolling I."/>
            <person name="Vesth T."/>
            <person name="Frisvad J.C."/>
            <person name="Nybo J.L."/>
            <person name="Theobald S."/>
            <person name="Kildgaard S."/>
            <person name="Isbrandt T."/>
            <person name="Kuo A."/>
            <person name="Sato A."/>
            <person name="Lyhne E.K."/>
            <person name="Kogle M.E."/>
            <person name="Wiebenga A."/>
            <person name="Kun R.S."/>
            <person name="Lubbers R.J."/>
            <person name="Makela M.R."/>
            <person name="Barry K."/>
            <person name="Chovatia M."/>
            <person name="Clum A."/>
            <person name="Daum C."/>
            <person name="Haridas S."/>
            <person name="He G."/>
            <person name="LaButti K."/>
            <person name="Lipzen A."/>
            <person name="Mondo S."/>
            <person name="Riley R."/>
            <person name="Salamov A."/>
            <person name="Simmons B.A."/>
            <person name="Magnuson J.K."/>
            <person name="Henrissat B."/>
            <person name="Mortensen U.H."/>
            <person name="Larsen T.O."/>
            <person name="Devries R.P."/>
            <person name="Grigoriev I.V."/>
            <person name="Machida M."/>
            <person name="Baker S.E."/>
            <person name="Andersen M.R."/>
        </authorList>
    </citation>
    <scope>NUCLEOTIDE SEQUENCE [LARGE SCALE GENOMIC DNA]</scope>
    <source>
        <strain evidence="6 7">CBS 151.66</strain>
    </source>
</reference>
<comment type="subcellular location">
    <subcellularLocation>
        <location evidence="3">Nucleus</location>
    </subcellularLocation>
</comment>
<gene>
    <name evidence="6" type="ORF">BDV29DRAFT_160103</name>
</gene>
<dbReference type="PANTHER" id="PTHR48295">
    <property type="entry name" value="CRANIOFACIAL DEVELOPMENT PROTEIN 1"/>
    <property type="match status" value="1"/>
</dbReference>
<protein>
    <recommendedName>
        <fullName evidence="2 3">SWR1-complex protein 5</fullName>
    </recommendedName>
</protein>
<feature type="compositionally biased region" description="Basic and acidic residues" evidence="4">
    <location>
        <begin position="57"/>
        <end position="69"/>
    </location>
</feature>
<comment type="function">
    <text evidence="3">Component of the SWR1 complex which mediates the ATP-dependent exchange of histone H2A for the H2A variant HZT1 leading to transcriptional regulation of selected genes by chromatin remodeling. Involved in chromosome stability.</text>
</comment>
<evidence type="ECO:0000313" key="6">
    <source>
        <dbReference type="EMBL" id="KAB8070789.1"/>
    </source>
</evidence>
<evidence type="ECO:0000256" key="3">
    <source>
        <dbReference type="RuleBase" id="RU363091"/>
    </source>
</evidence>
<dbReference type="EMBL" id="ML732291">
    <property type="protein sequence ID" value="KAB8070789.1"/>
    <property type="molecule type" value="Genomic_DNA"/>
</dbReference>
<keyword evidence="3" id="KW-0156">Chromatin regulator</keyword>